<evidence type="ECO:0000313" key="2">
    <source>
        <dbReference type="EMBL" id="MEN2769058.1"/>
    </source>
</evidence>
<comment type="caution">
    <text evidence="2">The sequence shown here is derived from an EMBL/GenBank/DDBJ whole genome shotgun (WGS) entry which is preliminary data.</text>
</comment>
<protein>
    <submittedName>
        <fullName evidence="2">Peptidase</fullName>
    </submittedName>
</protein>
<feature type="transmembrane region" description="Helical" evidence="1">
    <location>
        <begin position="218"/>
        <end position="240"/>
    </location>
</feature>
<feature type="transmembrane region" description="Helical" evidence="1">
    <location>
        <begin position="320"/>
        <end position="342"/>
    </location>
</feature>
<sequence length="395" mass="45425">MNIQVQSKISLYPLQIRPDKRHFIVEESTTGEFYEMPKICIDAIEQINKGITLEQVEQALLKTYPADEVDVMSFAQQLVEFGLVKEIDGTELSIKKKSRRADGFGWISPKFGRIFFNKVTNKLYMTLLLVNILLVLSNPELLPNYKEIFLFDSMVLSILSYMVISLALIVIHEFGHILAIRSFDLPTKLAIGHRLLLIVFETDLSAAWKLAPRQRNTLYFAGMSFEQVIITIAFLLTMFIGDGNAIVTGVLAIVIFDIFIKTIYQCCFYMKTDCYYIIENISGSYNLMENGKQYLRKWLPFIKKDSTTQTFQDETLAVRLYSVFYVFGLFVTIVLFVSYFIPQAYYAYSQIFTNLLSSIKSPYFWDSLVLLGLTILMGGLLIVAMIKKRLEEKSE</sequence>
<keyword evidence="1" id="KW-1133">Transmembrane helix</keyword>
<feature type="transmembrane region" description="Helical" evidence="1">
    <location>
        <begin position="362"/>
        <end position="386"/>
    </location>
</feature>
<keyword evidence="1" id="KW-0812">Transmembrane</keyword>
<feature type="transmembrane region" description="Helical" evidence="1">
    <location>
        <begin position="148"/>
        <end position="171"/>
    </location>
</feature>
<reference evidence="2 3" key="1">
    <citation type="submission" date="2024-05" db="EMBL/GenBank/DDBJ databases">
        <authorList>
            <person name="Haq I."/>
            <person name="Ullah Z."/>
            <person name="Ahmad R."/>
            <person name="Li M."/>
            <person name="Tong Y."/>
        </authorList>
    </citation>
    <scope>NUCLEOTIDE SEQUENCE [LARGE SCALE GENOMIC DNA]</scope>
    <source>
        <strain evidence="2 3">16A2E</strain>
    </source>
</reference>
<keyword evidence="3" id="KW-1185">Reference proteome</keyword>
<evidence type="ECO:0000256" key="1">
    <source>
        <dbReference type="SAM" id="Phobius"/>
    </source>
</evidence>
<feature type="transmembrane region" description="Helical" evidence="1">
    <location>
        <begin position="246"/>
        <end position="264"/>
    </location>
</feature>
<gene>
    <name evidence="2" type="ORF">ABC228_17935</name>
</gene>
<evidence type="ECO:0000313" key="3">
    <source>
        <dbReference type="Proteomes" id="UP001444625"/>
    </source>
</evidence>
<accession>A0ABU9XL97</accession>
<feature type="transmembrane region" description="Helical" evidence="1">
    <location>
        <begin position="123"/>
        <end position="142"/>
    </location>
</feature>
<dbReference type="Proteomes" id="UP001444625">
    <property type="component" value="Unassembled WGS sequence"/>
</dbReference>
<dbReference type="RefSeq" id="WP_345826555.1">
    <property type="nucleotide sequence ID" value="NZ_JBDIML010000009.1"/>
</dbReference>
<dbReference type="EMBL" id="JBDIML010000009">
    <property type="protein sequence ID" value="MEN2769058.1"/>
    <property type="molecule type" value="Genomic_DNA"/>
</dbReference>
<organism evidence="2 3">
    <name type="scientific">Ornithinibacillus xuwenensis</name>
    <dbReference type="NCBI Taxonomy" id="3144668"/>
    <lineage>
        <taxon>Bacteria</taxon>
        <taxon>Bacillati</taxon>
        <taxon>Bacillota</taxon>
        <taxon>Bacilli</taxon>
        <taxon>Bacillales</taxon>
        <taxon>Bacillaceae</taxon>
        <taxon>Ornithinibacillus</taxon>
    </lineage>
</organism>
<proteinExistence type="predicted"/>
<name>A0ABU9XL97_9BACI</name>
<keyword evidence="1" id="KW-0472">Membrane</keyword>